<protein>
    <submittedName>
        <fullName evidence="1">Uncharacterized protein</fullName>
    </submittedName>
</protein>
<comment type="caution">
    <text evidence="1">The sequence shown here is derived from an EMBL/GenBank/DDBJ whole genome shotgun (WGS) entry which is preliminary data.</text>
</comment>
<name>A0A840I0K3_9PROT</name>
<dbReference type="RefSeq" id="WP_183816129.1">
    <property type="nucleotide sequence ID" value="NZ_JACHOB010000001.1"/>
</dbReference>
<proteinExistence type="predicted"/>
<accession>A0A840I0K3</accession>
<gene>
    <name evidence="1" type="ORF">GGQ59_000859</name>
</gene>
<evidence type="ECO:0000313" key="1">
    <source>
        <dbReference type="EMBL" id="MBB4658359.1"/>
    </source>
</evidence>
<dbReference type="Proteomes" id="UP000563524">
    <property type="component" value="Unassembled WGS sequence"/>
</dbReference>
<evidence type="ECO:0000313" key="2">
    <source>
        <dbReference type="Proteomes" id="UP000563524"/>
    </source>
</evidence>
<keyword evidence="2" id="KW-1185">Reference proteome</keyword>
<dbReference type="EMBL" id="JACHOB010000001">
    <property type="protein sequence ID" value="MBB4658359.1"/>
    <property type="molecule type" value="Genomic_DNA"/>
</dbReference>
<organism evidence="1 2">
    <name type="scientific">Parvularcula dongshanensis</name>
    <dbReference type="NCBI Taxonomy" id="1173995"/>
    <lineage>
        <taxon>Bacteria</taxon>
        <taxon>Pseudomonadati</taxon>
        <taxon>Pseudomonadota</taxon>
        <taxon>Alphaproteobacteria</taxon>
        <taxon>Parvularculales</taxon>
        <taxon>Parvularculaceae</taxon>
        <taxon>Parvularcula</taxon>
    </lineage>
</organism>
<sequence>MNIFHLSPDPRAAARLHCDKHVGKMLVENVQMLSTALVLSGGEAPWKPAFANHPMNRWVRQSADNFRWTWDLSDALGEEYVHRFGKAHRAHDALRSFDRDALARLIGEGERTVPPQCMGEDFKVEGDTIAAYRRFYAGDKARFATYTKRPVPEFMLDAFLPMTEEEIAEAARHEA</sequence>
<dbReference type="AlphaFoldDB" id="A0A840I0K3"/>
<reference evidence="1 2" key="1">
    <citation type="submission" date="2020-08" db="EMBL/GenBank/DDBJ databases">
        <title>Genomic Encyclopedia of Type Strains, Phase IV (KMG-IV): sequencing the most valuable type-strain genomes for metagenomic binning, comparative biology and taxonomic classification.</title>
        <authorList>
            <person name="Goeker M."/>
        </authorList>
    </citation>
    <scope>NUCLEOTIDE SEQUENCE [LARGE SCALE GENOMIC DNA]</scope>
    <source>
        <strain evidence="1 2">DSM 102850</strain>
    </source>
</reference>